<comment type="caution">
    <text evidence="1">The sequence shown here is derived from an EMBL/GenBank/DDBJ whole genome shotgun (WGS) entry which is preliminary data.</text>
</comment>
<feature type="non-terminal residue" evidence="1">
    <location>
        <position position="1"/>
    </location>
</feature>
<gene>
    <name evidence="1" type="ORF">PFISCL1PPCAC_28296</name>
</gene>
<reference evidence="1" key="1">
    <citation type="submission" date="2023-10" db="EMBL/GenBank/DDBJ databases">
        <title>Genome assembly of Pristionchus species.</title>
        <authorList>
            <person name="Yoshida K."/>
            <person name="Sommer R.J."/>
        </authorList>
    </citation>
    <scope>NUCLEOTIDE SEQUENCE</scope>
    <source>
        <strain evidence="1">RS5133</strain>
    </source>
</reference>
<name>A0AAV5X4G0_9BILA</name>
<proteinExistence type="predicted"/>
<dbReference type="EMBL" id="BTSY01000007">
    <property type="protein sequence ID" value="GMT36999.1"/>
    <property type="molecule type" value="Genomic_DNA"/>
</dbReference>
<protein>
    <recommendedName>
        <fullName evidence="3">MATH domain-containing protein</fullName>
    </recommendedName>
</protein>
<dbReference type="Proteomes" id="UP001432322">
    <property type="component" value="Unassembled WGS sequence"/>
</dbReference>
<sequence>TGLTMSLLLQPEQPVPIGDEVLDDNILYWNIKKMGIVENAKNTKVVKGFPWKLEPLKYFDHQGEEWVSFSLINSKSEDSMFWLCDTYILLTIKHSTDATKNIYS</sequence>
<organism evidence="1 2">
    <name type="scientific">Pristionchus fissidentatus</name>
    <dbReference type="NCBI Taxonomy" id="1538716"/>
    <lineage>
        <taxon>Eukaryota</taxon>
        <taxon>Metazoa</taxon>
        <taxon>Ecdysozoa</taxon>
        <taxon>Nematoda</taxon>
        <taxon>Chromadorea</taxon>
        <taxon>Rhabditida</taxon>
        <taxon>Rhabditina</taxon>
        <taxon>Diplogasteromorpha</taxon>
        <taxon>Diplogasteroidea</taxon>
        <taxon>Neodiplogasteridae</taxon>
        <taxon>Pristionchus</taxon>
    </lineage>
</organism>
<dbReference type="AlphaFoldDB" id="A0AAV5X4G0"/>
<accession>A0AAV5X4G0</accession>
<evidence type="ECO:0008006" key="3">
    <source>
        <dbReference type="Google" id="ProtNLM"/>
    </source>
</evidence>
<keyword evidence="2" id="KW-1185">Reference proteome</keyword>
<evidence type="ECO:0000313" key="1">
    <source>
        <dbReference type="EMBL" id="GMT36999.1"/>
    </source>
</evidence>
<evidence type="ECO:0000313" key="2">
    <source>
        <dbReference type="Proteomes" id="UP001432322"/>
    </source>
</evidence>
<feature type="non-terminal residue" evidence="1">
    <location>
        <position position="104"/>
    </location>
</feature>